<name>A0A7M3ME46_9BACT</name>
<dbReference type="Proteomes" id="UP000448292">
    <property type="component" value="Unassembled WGS sequence"/>
</dbReference>
<sequence length="134" mass="14850">MARNNCRVYVALQYSLEISYHELHEVEQELIADIQDMLLASGAVHLDFWGYGDALQFDFSLERFEPETIDEIAQEMAALLPADVTGRLVGVDKGLRRLSVYTLVSGEAKGSAMDMDDISLDGFSPPRAAVARPN</sequence>
<evidence type="ECO:0000313" key="1">
    <source>
        <dbReference type="EMBL" id="TVM17064.1"/>
    </source>
</evidence>
<gene>
    <name evidence="1" type="ORF">DPQ33_09690</name>
</gene>
<comment type="caution">
    <text evidence="1">The sequence shown here is derived from an EMBL/GenBank/DDBJ whole genome shotgun (WGS) entry which is preliminary data.</text>
</comment>
<reference evidence="1 2" key="1">
    <citation type="submission" date="2018-06" db="EMBL/GenBank/DDBJ databases">
        <title>Complete genome of Desulfovibrio indonesiensis P37SLT.</title>
        <authorList>
            <person name="Crispim J.S."/>
            <person name="Vidigal P.M.P."/>
            <person name="Silva L.C.F."/>
            <person name="Laguardia C.N."/>
            <person name="Araujo L.C."/>
            <person name="Dias R.S."/>
            <person name="Sousa M.P."/>
            <person name="Paula S.O."/>
            <person name="Silva C."/>
        </authorList>
    </citation>
    <scope>NUCLEOTIDE SEQUENCE [LARGE SCALE GENOMIC DNA]</scope>
    <source>
        <strain evidence="1 2">P37SLT</strain>
    </source>
</reference>
<accession>A0A7M3ME46</accession>
<organism evidence="1 2">
    <name type="scientific">Oceanidesulfovibrio indonesiensis</name>
    <dbReference type="NCBI Taxonomy" id="54767"/>
    <lineage>
        <taxon>Bacteria</taxon>
        <taxon>Pseudomonadati</taxon>
        <taxon>Thermodesulfobacteriota</taxon>
        <taxon>Desulfovibrionia</taxon>
        <taxon>Desulfovibrionales</taxon>
        <taxon>Desulfovibrionaceae</taxon>
        <taxon>Oceanidesulfovibrio</taxon>
    </lineage>
</organism>
<keyword evidence="2" id="KW-1185">Reference proteome</keyword>
<evidence type="ECO:0000313" key="2">
    <source>
        <dbReference type="Proteomes" id="UP000448292"/>
    </source>
</evidence>
<dbReference type="RefSeq" id="WP_144303022.1">
    <property type="nucleotide sequence ID" value="NZ_QMIE01000008.1"/>
</dbReference>
<dbReference type="EMBL" id="QMIE01000008">
    <property type="protein sequence ID" value="TVM17064.1"/>
    <property type="molecule type" value="Genomic_DNA"/>
</dbReference>
<protein>
    <submittedName>
        <fullName evidence="1">Uncharacterized protein</fullName>
    </submittedName>
</protein>
<dbReference type="AlphaFoldDB" id="A0A7M3ME46"/>
<proteinExistence type="predicted"/>
<dbReference type="OrthoDB" id="5457023at2"/>